<dbReference type="InterPro" id="IPR012944">
    <property type="entry name" value="SusD_RagB_dom"/>
</dbReference>
<evidence type="ECO:0000259" key="6">
    <source>
        <dbReference type="Pfam" id="PF14322"/>
    </source>
</evidence>
<feature type="domain" description="RagB/SusD" evidence="5">
    <location>
        <begin position="361"/>
        <end position="491"/>
    </location>
</feature>
<keyword evidence="4" id="KW-0998">Cell outer membrane</keyword>
<protein>
    <submittedName>
        <fullName evidence="7">RagB/SusD family nutrient uptake outer membrane protein</fullName>
    </submittedName>
</protein>
<comment type="subcellular location">
    <subcellularLocation>
        <location evidence="1">Cell outer membrane</location>
    </subcellularLocation>
</comment>
<dbReference type="Pfam" id="PF07980">
    <property type="entry name" value="SusD_RagB"/>
    <property type="match status" value="1"/>
</dbReference>
<evidence type="ECO:0000313" key="8">
    <source>
        <dbReference type="Proteomes" id="UP000812270"/>
    </source>
</evidence>
<keyword evidence="2" id="KW-0732">Signal</keyword>
<evidence type="ECO:0000256" key="3">
    <source>
        <dbReference type="ARBA" id="ARBA00023136"/>
    </source>
</evidence>
<keyword evidence="3" id="KW-0472">Membrane</keyword>
<name>A0A9E2SC83_9BACT</name>
<proteinExistence type="predicted"/>
<dbReference type="AlphaFoldDB" id="A0A9E2SC83"/>
<evidence type="ECO:0000259" key="5">
    <source>
        <dbReference type="Pfam" id="PF07980"/>
    </source>
</evidence>
<reference evidence="7" key="1">
    <citation type="submission" date="2021-06" db="EMBL/GenBank/DDBJ databases">
        <authorList>
            <person name="Huq M.A."/>
        </authorList>
    </citation>
    <scope>NUCLEOTIDE SEQUENCE</scope>
    <source>
        <strain evidence="7">MAH-26</strain>
    </source>
</reference>
<dbReference type="InterPro" id="IPR033985">
    <property type="entry name" value="SusD-like_N"/>
</dbReference>
<dbReference type="EMBL" id="JAHSPG010000013">
    <property type="protein sequence ID" value="MBV4358839.1"/>
    <property type="molecule type" value="Genomic_DNA"/>
</dbReference>
<accession>A0A9E2SC83</accession>
<sequence length="492" mass="56112">MKFTHYILFTLMAAGSFGCKKYLSEEPRKQASIQTTDQLDALIDNYSIFAVNGSSSAMFFSTDDMDLKTDAYKASPTLWSLEVLCQYTFDATQLPTITSDAFWTSEYKKIFTANVVLFNVDDVTGSEEAKNQLKADAHFIRALSYWQLANHYCLPYSEANAAAPGLPLKQSVSYAESLVRATLKETYDFIEKELEAAKLTTQTDVNNIKPWRVSQTAVAGMQSRFYLFKGDYAKALQYANDALQTKNANLVDFRTIVAGNAVTYPSPAPAVTLKYSEINYWTAIKWLYWKEFLYARVAYNANQSAFPSDNLLSLYDTTNDLRFKWFMIPNSNRRFAITAPAFYRYCFFEDGRYFPIGPTVSEMLLNKAEVLARTGNVQEAMNAVNALRSKRFAVDSLLSANDKSDALKKVLQERRREMPFAMRWYDIRRFSVNEDPSDDVTVQHSFFKMNNGLVDQTATQSYQLTPGSKRYAVPINQLEITNSQNQIIQNQY</sequence>
<evidence type="ECO:0000313" key="7">
    <source>
        <dbReference type="EMBL" id="MBV4358839.1"/>
    </source>
</evidence>
<keyword evidence="8" id="KW-1185">Reference proteome</keyword>
<evidence type="ECO:0000256" key="4">
    <source>
        <dbReference type="ARBA" id="ARBA00023237"/>
    </source>
</evidence>
<comment type="caution">
    <text evidence="7">The sequence shown here is derived from an EMBL/GenBank/DDBJ whole genome shotgun (WGS) entry which is preliminary data.</text>
</comment>
<dbReference type="Proteomes" id="UP000812270">
    <property type="component" value="Unassembled WGS sequence"/>
</dbReference>
<dbReference type="GO" id="GO:0009279">
    <property type="term" value="C:cell outer membrane"/>
    <property type="evidence" value="ECO:0007669"/>
    <property type="project" value="UniProtKB-SubCell"/>
</dbReference>
<evidence type="ECO:0000256" key="2">
    <source>
        <dbReference type="ARBA" id="ARBA00022729"/>
    </source>
</evidence>
<evidence type="ECO:0000256" key="1">
    <source>
        <dbReference type="ARBA" id="ARBA00004442"/>
    </source>
</evidence>
<gene>
    <name evidence="7" type="ORF">KTO63_16860</name>
</gene>
<organism evidence="7 8">
    <name type="scientific">Pinibacter aurantiacus</name>
    <dbReference type="NCBI Taxonomy" id="2851599"/>
    <lineage>
        <taxon>Bacteria</taxon>
        <taxon>Pseudomonadati</taxon>
        <taxon>Bacteroidota</taxon>
        <taxon>Chitinophagia</taxon>
        <taxon>Chitinophagales</taxon>
        <taxon>Chitinophagaceae</taxon>
        <taxon>Pinibacter</taxon>
    </lineage>
</organism>
<feature type="domain" description="SusD-like N-terminal" evidence="6">
    <location>
        <begin position="21"/>
        <end position="227"/>
    </location>
</feature>
<dbReference type="RefSeq" id="WP_217792556.1">
    <property type="nucleotide sequence ID" value="NZ_JAHSPG010000013.1"/>
</dbReference>
<dbReference type="PROSITE" id="PS51257">
    <property type="entry name" value="PROKAR_LIPOPROTEIN"/>
    <property type="match status" value="1"/>
</dbReference>
<dbReference type="Pfam" id="PF14322">
    <property type="entry name" value="SusD-like_3"/>
    <property type="match status" value="1"/>
</dbReference>